<dbReference type="OrthoDB" id="5379593at2"/>
<keyword evidence="3" id="KW-1185">Reference proteome</keyword>
<dbReference type="Proteomes" id="UP000034883">
    <property type="component" value="Chromosome"/>
</dbReference>
<feature type="region of interest" description="Disordered" evidence="1">
    <location>
        <begin position="1"/>
        <end position="20"/>
    </location>
</feature>
<evidence type="ECO:0000313" key="2">
    <source>
        <dbReference type="EMBL" id="AKF10531.1"/>
    </source>
</evidence>
<proteinExistence type="predicted"/>
<reference evidence="2 3" key="1">
    <citation type="submission" date="2015-03" db="EMBL/GenBank/DDBJ databases">
        <title>Genome assembly of Sandaracinus amylolyticus DSM 53668.</title>
        <authorList>
            <person name="Sharma G."/>
            <person name="Subramanian S."/>
        </authorList>
    </citation>
    <scope>NUCLEOTIDE SEQUENCE [LARGE SCALE GENOMIC DNA]</scope>
    <source>
        <strain evidence="2 3">DSM 53668</strain>
    </source>
</reference>
<name>A0A0F6W902_9BACT</name>
<dbReference type="KEGG" id="samy:DB32_007680"/>
<evidence type="ECO:0000256" key="1">
    <source>
        <dbReference type="SAM" id="MobiDB-lite"/>
    </source>
</evidence>
<organism evidence="2 3">
    <name type="scientific">Sandaracinus amylolyticus</name>
    <dbReference type="NCBI Taxonomy" id="927083"/>
    <lineage>
        <taxon>Bacteria</taxon>
        <taxon>Pseudomonadati</taxon>
        <taxon>Myxococcota</taxon>
        <taxon>Polyangia</taxon>
        <taxon>Polyangiales</taxon>
        <taxon>Sandaracinaceae</taxon>
        <taxon>Sandaracinus</taxon>
    </lineage>
</organism>
<gene>
    <name evidence="2" type="ORF">DB32_007680</name>
</gene>
<accession>A0A0F6W902</accession>
<protein>
    <submittedName>
        <fullName evidence="2">Uncharacterized protein</fullName>
    </submittedName>
</protein>
<evidence type="ECO:0000313" key="3">
    <source>
        <dbReference type="Proteomes" id="UP000034883"/>
    </source>
</evidence>
<sequence>MLAGAVGCGGDDDTGGGPGPEGPLYAVMYEVYDDVGSTSYLSLLDSLDIEEIDTTRTREYGGGRAFIQAYNGWLFVGEAQSPTVIRYSVDDDGELVEEGRVSFSNYGLESAVLDDWAITWLSPTKAYLVNFADGRTIIWNPTTMEITGEIEPAEEFLREGLSLEGAPAAVRGNLLFRTFNWVNYDTAEYSTDFLLAIYDTDSDELIELVTETRCPVPGNLVHQDEAGNIYFSNWLWPLAGTIMRDAPESCVLRIAPGETRFDPEWTLDYADVTDGHHGAMFTYVGDGEALASAFYDERTSFDETTNPWSYLSTLNWRIWRFDIDDPSTAAPLEGLDFNGGAFTPVQFDDRLLLMVPGGEAEGYATQIYEVEGNQATPRVRLPGWSYQFVKLR</sequence>
<dbReference type="EMBL" id="CP011125">
    <property type="protein sequence ID" value="AKF10531.1"/>
    <property type="molecule type" value="Genomic_DNA"/>
</dbReference>
<dbReference type="AlphaFoldDB" id="A0A0F6W902"/>
<dbReference type="STRING" id="927083.DB32_007680"/>
<dbReference type="RefSeq" id="WP_053237491.1">
    <property type="nucleotide sequence ID" value="NZ_CP011125.1"/>
</dbReference>